<protein>
    <recommendedName>
        <fullName evidence="1">PKD domain-containing protein</fullName>
    </recommendedName>
</protein>
<dbReference type="EMBL" id="CP019336">
    <property type="protein sequence ID" value="AUC23906.1"/>
    <property type="molecule type" value="Genomic_DNA"/>
</dbReference>
<proteinExistence type="predicted"/>
<dbReference type="RefSeq" id="WP_166382840.1">
    <property type="nucleotide sequence ID" value="NZ_CP019336.1"/>
</dbReference>
<dbReference type="Gene3D" id="2.60.120.260">
    <property type="entry name" value="Galactose-binding domain-like"/>
    <property type="match status" value="1"/>
</dbReference>
<organism evidence="2 3">
    <name type="scientific">Polaribacter sejongensis</name>
    <dbReference type="NCBI Taxonomy" id="985043"/>
    <lineage>
        <taxon>Bacteria</taxon>
        <taxon>Pseudomonadati</taxon>
        <taxon>Bacteroidota</taxon>
        <taxon>Flavobacteriia</taxon>
        <taxon>Flavobacteriales</taxon>
        <taxon>Flavobacteriaceae</taxon>
    </lineage>
</organism>
<keyword evidence="3" id="KW-1185">Reference proteome</keyword>
<dbReference type="PROSITE" id="PS50093">
    <property type="entry name" value="PKD"/>
    <property type="match status" value="1"/>
</dbReference>
<accession>A0ABN5FAF7</accession>
<dbReference type="PROSITE" id="PS51257">
    <property type="entry name" value="PROKAR_LIPOPROTEIN"/>
    <property type="match status" value="1"/>
</dbReference>
<name>A0ABN5FAF7_9FLAO</name>
<feature type="domain" description="PKD" evidence="1">
    <location>
        <begin position="156"/>
        <end position="224"/>
    </location>
</feature>
<gene>
    <name evidence="2" type="ORF">BTO15_18195</name>
</gene>
<evidence type="ECO:0000313" key="2">
    <source>
        <dbReference type="EMBL" id="AUC23906.1"/>
    </source>
</evidence>
<reference evidence="2 3" key="1">
    <citation type="submission" date="2017-02" db="EMBL/GenBank/DDBJ databases">
        <title>Trade-off between light-utilization and light-protection in marine flavobacteria.</title>
        <authorList>
            <person name="Kumagai Y."/>
            <person name="Yoshizawa S."/>
            <person name="Kogure K."/>
            <person name="Iwasaki W."/>
        </authorList>
    </citation>
    <scope>NUCLEOTIDE SEQUENCE [LARGE SCALE GENOMIC DNA]</scope>
    <source>
        <strain evidence="2 3">KCTC 23670</strain>
    </source>
</reference>
<sequence length="524" mass="57437">MRNLNIYKILCISLLAFYACDDEQMLNLPEANHRVIVTSEANVENNINIGGHIDFGDISSGVASRTWTFPENVSSIFGSDKNTSGENTVKGFFNEVGVHNVTLHQVFKGDVYRNEDSSMPSGLKELDTTIVVTVLAAVKAQITGNYLNDDGSLGAPISISDAALNEVTASKKVRFSYTTIGAPEVFNWTFGTSGVDPTTFGGTNTEVDIQYKSLGNYDLKFIASRLRPFGGDTIFLKDLIKVIPSTEPVSLDAVKANEGKIDLEFSRDMDPDSFDVSTFVISLENGGTTIPTSIVSTEIKAGENNIITITLNEVIYNNDTVKVSYTPGTLRTTDQVNATVFKDKPLEFNLTNILKGSNFDYSFENSTDVNWPLAWGSAGIWNINTTQAQDGNSSAYVELPASADGFTWVQHVSNGAQKKVSFKAGKTYEIGAWVYLLDNGNSTGFAPDVRIYWKSTGDYDWNAPAVAILSDDMPTGTWVYQKAFINFGADGDYETIIRGWNNKNPNNVKFYIDNLTIAEVTIRP</sequence>
<dbReference type="InterPro" id="IPR000601">
    <property type="entry name" value="PKD_dom"/>
</dbReference>
<evidence type="ECO:0000313" key="3">
    <source>
        <dbReference type="Proteomes" id="UP000232721"/>
    </source>
</evidence>
<dbReference type="Proteomes" id="UP000232721">
    <property type="component" value="Chromosome"/>
</dbReference>
<evidence type="ECO:0000259" key="1">
    <source>
        <dbReference type="PROSITE" id="PS50093"/>
    </source>
</evidence>